<comment type="cofactor">
    <cofactor evidence="1">
        <name>Mo-bis(molybdopterin guanine dinucleotide)</name>
        <dbReference type="ChEBI" id="CHEBI:60539"/>
    </cofactor>
</comment>
<organism evidence="5 6">
    <name type="scientific">Pseudomonas syringae pv. maculicola</name>
    <dbReference type="NCBI Taxonomy" id="59511"/>
    <lineage>
        <taxon>Bacteria</taxon>
        <taxon>Pseudomonadati</taxon>
        <taxon>Pseudomonadota</taxon>
        <taxon>Gammaproteobacteria</taxon>
        <taxon>Pseudomonadales</taxon>
        <taxon>Pseudomonadaceae</taxon>
        <taxon>Pseudomonas</taxon>
    </lineage>
</organism>
<feature type="non-terminal residue" evidence="5">
    <location>
        <position position="1"/>
    </location>
</feature>
<dbReference type="InterPro" id="IPR009010">
    <property type="entry name" value="Asp_de-COase-like_dom_sf"/>
</dbReference>
<evidence type="ECO:0000313" key="5">
    <source>
        <dbReference type="EMBL" id="RML86982.1"/>
    </source>
</evidence>
<dbReference type="GO" id="GO:0009061">
    <property type="term" value="P:anaerobic respiration"/>
    <property type="evidence" value="ECO:0007669"/>
    <property type="project" value="TreeGrafter"/>
</dbReference>
<dbReference type="InterPro" id="IPR050612">
    <property type="entry name" value="Prok_Mopterin_Oxidored"/>
</dbReference>
<dbReference type="Proteomes" id="UP000282378">
    <property type="component" value="Unassembled WGS sequence"/>
</dbReference>
<dbReference type="GO" id="GO:0016491">
    <property type="term" value="F:oxidoreductase activity"/>
    <property type="evidence" value="ECO:0007669"/>
    <property type="project" value="UniProtKB-KW"/>
</dbReference>
<dbReference type="InterPro" id="IPR041954">
    <property type="entry name" value="CT_DMSOR/BSOR/TMAOR"/>
</dbReference>
<feature type="domain" description="Molybdopterin dinucleotide-binding" evidence="4">
    <location>
        <begin position="6"/>
        <end position="125"/>
    </location>
</feature>
<evidence type="ECO:0000259" key="4">
    <source>
        <dbReference type="Pfam" id="PF01568"/>
    </source>
</evidence>
<proteinExistence type="predicted"/>
<dbReference type="Pfam" id="PF01568">
    <property type="entry name" value="Molydop_binding"/>
    <property type="match status" value="1"/>
</dbReference>
<feature type="non-terminal residue" evidence="5">
    <location>
        <position position="140"/>
    </location>
</feature>
<sequence>APSHALHLLSNQPKTRLHSQYDHGSYSRASKIQAREPLTLNPLDAQLRGVVDGDVVKVFNERGAFLAGVIVSDGIRPGVVQIATGAWFDPLVHGEPGSLEKHGNPNVITLDVGASSLSQGCAAQTASVEIVKWDQAVPPV</sequence>
<dbReference type="EMBL" id="RBNL01001680">
    <property type="protein sequence ID" value="RML86982.1"/>
    <property type="molecule type" value="Genomic_DNA"/>
</dbReference>
<dbReference type="CDD" id="cd02793">
    <property type="entry name" value="MopB_CT_DMSOR-BSOR-TMAOR"/>
    <property type="match status" value="1"/>
</dbReference>
<dbReference type="SUPFAM" id="SSF50692">
    <property type="entry name" value="ADC-like"/>
    <property type="match status" value="1"/>
</dbReference>
<protein>
    <submittedName>
        <fullName evidence="5">Dimethylsulfoxide reductase</fullName>
    </submittedName>
</protein>
<dbReference type="PANTHER" id="PTHR43742:SF10">
    <property type="entry name" value="TRIMETHYLAMINE-N-OXIDE REDUCTASE 2"/>
    <property type="match status" value="1"/>
</dbReference>
<evidence type="ECO:0000313" key="6">
    <source>
        <dbReference type="Proteomes" id="UP000282378"/>
    </source>
</evidence>
<keyword evidence="2" id="KW-0500">Molybdenum</keyword>
<accession>A0A3M2ZFI5</accession>
<dbReference type="GO" id="GO:0009055">
    <property type="term" value="F:electron transfer activity"/>
    <property type="evidence" value="ECO:0007669"/>
    <property type="project" value="TreeGrafter"/>
</dbReference>
<dbReference type="PANTHER" id="PTHR43742">
    <property type="entry name" value="TRIMETHYLAMINE-N-OXIDE REDUCTASE"/>
    <property type="match status" value="1"/>
</dbReference>
<keyword evidence="3" id="KW-0560">Oxidoreductase</keyword>
<reference evidence="5 6" key="1">
    <citation type="submission" date="2018-08" db="EMBL/GenBank/DDBJ databases">
        <title>Recombination of ecologically and evolutionarily significant loci maintains genetic cohesion in the Pseudomonas syringae species complex.</title>
        <authorList>
            <person name="Dillon M."/>
            <person name="Thakur S."/>
            <person name="Almeida R.N.D."/>
            <person name="Weir B.S."/>
            <person name="Guttman D.S."/>
        </authorList>
    </citation>
    <scope>NUCLEOTIDE SEQUENCE [LARGE SCALE GENOMIC DNA]</scope>
    <source>
        <strain evidence="5 6">88_10</strain>
    </source>
</reference>
<name>A0A3M2ZFI5_PSEYM</name>
<evidence type="ECO:0000256" key="2">
    <source>
        <dbReference type="ARBA" id="ARBA00022505"/>
    </source>
</evidence>
<evidence type="ECO:0000256" key="3">
    <source>
        <dbReference type="ARBA" id="ARBA00023002"/>
    </source>
</evidence>
<dbReference type="InterPro" id="IPR006657">
    <property type="entry name" value="MoPterin_dinucl-bd_dom"/>
</dbReference>
<dbReference type="GO" id="GO:0043546">
    <property type="term" value="F:molybdopterin cofactor binding"/>
    <property type="evidence" value="ECO:0007669"/>
    <property type="project" value="InterPro"/>
</dbReference>
<dbReference type="GO" id="GO:0030151">
    <property type="term" value="F:molybdenum ion binding"/>
    <property type="evidence" value="ECO:0007669"/>
    <property type="project" value="TreeGrafter"/>
</dbReference>
<evidence type="ECO:0000256" key="1">
    <source>
        <dbReference type="ARBA" id="ARBA00001942"/>
    </source>
</evidence>
<dbReference type="GO" id="GO:0030288">
    <property type="term" value="C:outer membrane-bounded periplasmic space"/>
    <property type="evidence" value="ECO:0007669"/>
    <property type="project" value="TreeGrafter"/>
</dbReference>
<gene>
    <name evidence="5" type="ORF">APX70_07421</name>
</gene>
<dbReference type="AlphaFoldDB" id="A0A3M2ZFI5"/>
<dbReference type="Gene3D" id="2.40.40.20">
    <property type="match status" value="1"/>
</dbReference>
<comment type="caution">
    <text evidence="5">The sequence shown here is derived from an EMBL/GenBank/DDBJ whole genome shotgun (WGS) entry which is preliminary data.</text>
</comment>